<dbReference type="RefSeq" id="WP_066864148.1">
    <property type="nucleotide sequence ID" value="NZ_CABKVV010000013.1"/>
</dbReference>
<dbReference type="Proteomes" id="UP001524473">
    <property type="component" value="Unassembled WGS sequence"/>
</dbReference>
<dbReference type="PROSITE" id="PS51257">
    <property type="entry name" value="PROKAR_LIPOPROTEIN"/>
    <property type="match status" value="1"/>
</dbReference>
<accession>A0ABT1S5B6</accession>
<evidence type="ECO:0000313" key="3">
    <source>
        <dbReference type="EMBL" id="MCQ4841725.1"/>
    </source>
</evidence>
<gene>
    <name evidence="3" type="ORF">NE695_17580</name>
</gene>
<evidence type="ECO:0000313" key="4">
    <source>
        <dbReference type="Proteomes" id="UP001524473"/>
    </source>
</evidence>
<organism evidence="3 4">
    <name type="scientific">Neglectibacter timonensis</name>
    <dbReference type="NCBI Taxonomy" id="1776382"/>
    <lineage>
        <taxon>Bacteria</taxon>
        <taxon>Bacillati</taxon>
        <taxon>Bacillota</taxon>
        <taxon>Clostridia</taxon>
        <taxon>Eubacteriales</taxon>
        <taxon>Oscillospiraceae</taxon>
        <taxon>Neglectibacter</taxon>
    </lineage>
</organism>
<evidence type="ECO:0000256" key="2">
    <source>
        <dbReference type="SAM" id="SignalP"/>
    </source>
</evidence>
<dbReference type="SUPFAM" id="SSF53850">
    <property type="entry name" value="Periplasmic binding protein-like II"/>
    <property type="match status" value="1"/>
</dbReference>
<feature type="signal peptide" evidence="2">
    <location>
        <begin position="1"/>
        <end position="28"/>
    </location>
</feature>
<evidence type="ECO:0000256" key="1">
    <source>
        <dbReference type="ARBA" id="ARBA00022729"/>
    </source>
</evidence>
<dbReference type="GeneID" id="90532522"/>
<keyword evidence="4" id="KW-1185">Reference proteome</keyword>
<dbReference type="PANTHER" id="PTHR43649">
    <property type="entry name" value="ARABINOSE-BINDING PROTEIN-RELATED"/>
    <property type="match status" value="1"/>
</dbReference>
<keyword evidence="1 2" id="KW-0732">Signal</keyword>
<name>A0ABT1S5B6_9FIRM</name>
<dbReference type="InterPro" id="IPR050490">
    <property type="entry name" value="Bact_solute-bd_prot1"/>
</dbReference>
<protein>
    <submittedName>
        <fullName evidence="3">Extracellular solute-binding protein</fullName>
    </submittedName>
</protein>
<dbReference type="Gene3D" id="3.40.190.10">
    <property type="entry name" value="Periplasmic binding protein-like II"/>
    <property type="match status" value="2"/>
</dbReference>
<dbReference type="PANTHER" id="PTHR43649:SF33">
    <property type="entry name" value="POLYGALACTURONAN_RHAMNOGALACTURONAN-BINDING PROTEIN YTCQ"/>
    <property type="match status" value="1"/>
</dbReference>
<proteinExistence type="predicted"/>
<feature type="chain" id="PRO_5045922095" evidence="2">
    <location>
        <begin position="29"/>
        <end position="566"/>
    </location>
</feature>
<comment type="caution">
    <text evidence="3">The sequence shown here is derived from an EMBL/GenBank/DDBJ whole genome shotgun (WGS) entry which is preliminary data.</text>
</comment>
<dbReference type="EMBL" id="JANFZH010000069">
    <property type="protein sequence ID" value="MCQ4841725.1"/>
    <property type="molecule type" value="Genomic_DNA"/>
</dbReference>
<sequence>MMKSKRVIPAILSLTITVSLLTACQPQAASSKLPELSKNSTVSETVEENGSRELVGNTYKTGLPIIKDPEKFRIVVEHHPMDKSKSFNEKEIVRQLQEETGIEIEWKEILSSDLDQKIPLLLASDLPDAFLGGFTLSDANFAKNLKSFVSIEPYMNDGWMPNVLNSYKKASELIGFDVKDQLSRQTDGNIYSLIGGSLTSNDSSVTGVQFINTRWLKNVGLEIPKTQDEFYAVLKAFKEKDANGNGDSNDEIPLEFCNNFWAGNIKDMFGYWGFTGYYNVEDGKVIPTMNTEDFKNALVFYNKLANEGLLDVEGFSQTREQFSSKVKQGKVGISLFWSPVEFISDDSALDYKFMPPFAANGYSGKPQLRGRYNKVSTQNNSFVITTKCKNPTALLRWWDYIATDSFTRNEFYYGPIKSEQNPTGLFEEKDGKYTVLTDGDYSVDFSFENAKYTYQINNSVPLAMPEEIAQIPADPNSPLGIRKVTCDEAIEFLPKDGLPYRNQPADKSAEFALKTTDLSGFIDNFIATSIVDGVTDASWNKYVEDLDKYNYGYYIQYYQDFLDGKF</sequence>
<reference evidence="3 4" key="1">
    <citation type="submission" date="2022-06" db="EMBL/GenBank/DDBJ databases">
        <title>Isolation of gut microbiota from human fecal samples.</title>
        <authorList>
            <person name="Pamer E.G."/>
            <person name="Barat B."/>
            <person name="Waligurski E."/>
            <person name="Medina S."/>
            <person name="Paddock L."/>
            <person name="Mostad J."/>
        </authorList>
    </citation>
    <scope>NUCLEOTIDE SEQUENCE [LARGE SCALE GENOMIC DNA]</scope>
    <source>
        <strain evidence="3 4">DFI.9.73</strain>
    </source>
</reference>